<dbReference type="Gene3D" id="3.60.21.10">
    <property type="match status" value="1"/>
</dbReference>
<feature type="region of interest" description="Disordered" evidence="2">
    <location>
        <begin position="767"/>
        <end position="871"/>
    </location>
</feature>
<dbReference type="RefSeq" id="XP_005787189.1">
    <property type="nucleotide sequence ID" value="XM_005787132.1"/>
</dbReference>
<dbReference type="GO" id="GO:0016787">
    <property type="term" value="F:hydrolase activity"/>
    <property type="evidence" value="ECO:0007669"/>
    <property type="project" value="UniProtKB-KW"/>
</dbReference>
<reference evidence="5" key="1">
    <citation type="journal article" date="2013" name="Nature">
        <title>Pan genome of the phytoplankton Emiliania underpins its global distribution.</title>
        <authorList>
            <person name="Read B.A."/>
            <person name="Kegel J."/>
            <person name="Klute M.J."/>
            <person name="Kuo A."/>
            <person name="Lefebvre S.C."/>
            <person name="Maumus F."/>
            <person name="Mayer C."/>
            <person name="Miller J."/>
            <person name="Monier A."/>
            <person name="Salamov A."/>
            <person name="Young J."/>
            <person name="Aguilar M."/>
            <person name="Claverie J.M."/>
            <person name="Frickenhaus S."/>
            <person name="Gonzalez K."/>
            <person name="Herman E.K."/>
            <person name="Lin Y.C."/>
            <person name="Napier J."/>
            <person name="Ogata H."/>
            <person name="Sarno A.F."/>
            <person name="Shmutz J."/>
            <person name="Schroeder D."/>
            <person name="de Vargas C."/>
            <person name="Verret F."/>
            <person name="von Dassow P."/>
            <person name="Valentin K."/>
            <person name="Van de Peer Y."/>
            <person name="Wheeler G."/>
            <person name="Dacks J.B."/>
            <person name="Delwiche C.F."/>
            <person name="Dyhrman S.T."/>
            <person name="Glockner G."/>
            <person name="John U."/>
            <person name="Richards T."/>
            <person name="Worden A.Z."/>
            <person name="Zhang X."/>
            <person name="Grigoriev I.V."/>
            <person name="Allen A.E."/>
            <person name="Bidle K."/>
            <person name="Borodovsky M."/>
            <person name="Bowler C."/>
            <person name="Brownlee C."/>
            <person name="Cock J.M."/>
            <person name="Elias M."/>
            <person name="Gladyshev V.N."/>
            <person name="Groth M."/>
            <person name="Guda C."/>
            <person name="Hadaegh A."/>
            <person name="Iglesias-Rodriguez M.D."/>
            <person name="Jenkins J."/>
            <person name="Jones B.M."/>
            <person name="Lawson T."/>
            <person name="Leese F."/>
            <person name="Lindquist E."/>
            <person name="Lobanov A."/>
            <person name="Lomsadze A."/>
            <person name="Malik S.B."/>
            <person name="Marsh M.E."/>
            <person name="Mackinder L."/>
            <person name="Mock T."/>
            <person name="Mueller-Roeber B."/>
            <person name="Pagarete A."/>
            <person name="Parker M."/>
            <person name="Probert I."/>
            <person name="Quesneville H."/>
            <person name="Raines C."/>
            <person name="Rensing S.A."/>
            <person name="Riano-Pachon D.M."/>
            <person name="Richier S."/>
            <person name="Rokitta S."/>
            <person name="Shiraiwa Y."/>
            <person name="Soanes D.M."/>
            <person name="van der Giezen M."/>
            <person name="Wahlund T.M."/>
            <person name="Williams B."/>
            <person name="Wilson W."/>
            <person name="Wolfe G."/>
            <person name="Wurch L.L."/>
        </authorList>
    </citation>
    <scope>NUCLEOTIDE SEQUENCE</scope>
</reference>
<dbReference type="HOGENOM" id="CLU_302568_0_0_1"/>
<reference evidence="4" key="2">
    <citation type="submission" date="2024-10" db="UniProtKB">
        <authorList>
            <consortium name="EnsemblProtists"/>
        </authorList>
    </citation>
    <scope>IDENTIFICATION</scope>
</reference>
<dbReference type="InterPro" id="IPR020084">
    <property type="entry name" value="NUDIX_hydrolase_CS"/>
</dbReference>
<dbReference type="eggNOG" id="ENOG502QPJI">
    <property type="taxonomic scope" value="Eukaryota"/>
</dbReference>
<evidence type="ECO:0000256" key="2">
    <source>
        <dbReference type="SAM" id="MobiDB-lite"/>
    </source>
</evidence>
<dbReference type="SUPFAM" id="SSF56300">
    <property type="entry name" value="Metallo-dependent phosphatases"/>
    <property type="match status" value="1"/>
</dbReference>
<dbReference type="KEGG" id="ehx:EMIHUDRAFT_111127"/>
<dbReference type="Proteomes" id="UP000013827">
    <property type="component" value="Unassembled WGS sequence"/>
</dbReference>
<dbReference type="Pfam" id="PF00149">
    <property type="entry name" value="Metallophos"/>
    <property type="match status" value="1"/>
</dbReference>
<dbReference type="InterPro" id="IPR004843">
    <property type="entry name" value="Calcineurin-like_PHP"/>
</dbReference>
<dbReference type="CDD" id="cd02883">
    <property type="entry name" value="NUDIX_Hydrolase"/>
    <property type="match status" value="1"/>
</dbReference>
<keyword evidence="1" id="KW-0378">Hydrolase</keyword>
<dbReference type="PANTHER" id="PTHR36492:SF2">
    <property type="entry name" value="[ACYL-CARRIER-PROTEIN] PHOSPHODIESTERASE PPTH"/>
    <property type="match status" value="1"/>
</dbReference>
<feature type="domain" description="Nudix hydrolase" evidence="3">
    <location>
        <begin position="212"/>
        <end position="346"/>
    </location>
</feature>
<dbReference type="PROSITE" id="PS51462">
    <property type="entry name" value="NUDIX"/>
    <property type="match status" value="1"/>
</dbReference>
<dbReference type="PaxDb" id="2903-EOD34760"/>
<dbReference type="AlphaFoldDB" id="A0A0D3KG75"/>
<organism evidence="4 5">
    <name type="scientific">Emiliania huxleyi (strain CCMP1516)</name>
    <dbReference type="NCBI Taxonomy" id="280463"/>
    <lineage>
        <taxon>Eukaryota</taxon>
        <taxon>Haptista</taxon>
        <taxon>Haptophyta</taxon>
        <taxon>Prymnesiophyceae</taxon>
        <taxon>Isochrysidales</taxon>
        <taxon>Noelaerhabdaceae</taxon>
        <taxon>Emiliania</taxon>
    </lineage>
</organism>
<evidence type="ECO:0000259" key="3">
    <source>
        <dbReference type="PROSITE" id="PS51462"/>
    </source>
</evidence>
<dbReference type="PANTHER" id="PTHR36492">
    <property type="match status" value="1"/>
</dbReference>
<dbReference type="GeneID" id="17280030"/>
<dbReference type="InterPro" id="IPR052963">
    <property type="entry name" value="Pantetheine_PDE"/>
</dbReference>
<sequence>MQCFAKAAGAHESTTRVRVVILAGADAAQNISQAAQNVGLEAVWATTAAQALKHLQSRGGEPSLAAVVCALGTDDATSAWPVLRFCKKALPRTFAIVRSHTAAADPQLRLQCFDGGAMMVTAGDAAVETALRTVARTVLSGGEHHCPECGLSDLTGDVLREHLTFHHATHPNGASPTSCPLCATRLQRCPLAVHLMRECPGCSPAGREPPPAPYAAFAWVVARRRSDGAFLLVNEPAAIAGGRPNYWLPAGRVDAGESLEDAARRESEEEAGVNVRPTGVVRFMVDDDVAPSVMRVVLTAEADEDDPLPKSVPDWESAGALWCDLPGLAALRTSDFRSPDPLELFPRVASRALPPASLDTPAWRALEALLRRLTRGDAAAQEELPTVWAAIKATYPGSRDRGDDLRLRKLLAPMRSSPPLERIVAVSDVHTDHASNFAWCEALAASPSCSSSVLLLAGDVSEKLARFEETLALLSSAFGAVFFVPGNHDLWCRKDGSEGADSVAKLERLERVCESLGVLTTPQRVSVGGSQVAVVPLLSFYHASFDTEPDVTRLRLPSARASVSDYKATRWPEPLECGGEPLAEWFDALNDGRAGRAAAQAAGRAGLTPLGEDFAAEEAAAVVSFSHFVPRIELVPEKRYLVYPPLMQAVGSRPLGRRVAALRPDLHVFGHTHFGWDGRVDGVRYVQAALATPRERERRPRSLAVGDDFRPDGRLAPLCVFDAAVGGLPAPRRAAWSEHYSRAPRAPSDTRPAPWVVDHWLRRAPARVSSAEGEEAADGVGDRGPWGGLVGAKGPSPAGNGTQLGAMGRKSGMTGDAERRKRRKAAEAAAVSVEPTGATEAPEPPAAPDNSPEREVEPAVEPAAPDHPCLRHPDPEVRALAALQLKIEAEQSGTESKEEIELKVKMAWLARLADDYCVRVGDTERTKGLFGGRRPWWREEGWHEWYPGRWAENRLLWGEYNEERDGETEMELLRHRLARCRKKSGV</sequence>
<evidence type="ECO:0000313" key="4">
    <source>
        <dbReference type="EnsemblProtists" id="EOD34760"/>
    </source>
</evidence>
<dbReference type="EnsemblProtists" id="EOD34760">
    <property type="protein sequence ID" value="EOD34760"/>
    <property type="gene ID" value="EMIHUDRAFT_111127"/>
</dbReference>
<feature type="compositionally biased region" description="Low complexity" evidence="2">
    <location>
        <begin position="827"/>
        <end position="841"/>
    </location>
</feature>
<dbReference type="InterPro" id="IPR015797">
    <property type="entry name" value="NUDIX_hydrolase-like_dom_sf"/>
</dbReference>
<dbReference type="CDD" id="cd00838">
    <property type="entry name" value="MPP_superfamily"/>
    <property type="match status" value="1"/>
</dbReference>
<dbReference type="Pfam" id="PF00293">
    <property type="entry name" value="NUDIX"/>
    <property type="match status" value="1"/>
</dbReference>
<protein>
    <recommendedName>
        <fullName evidence="3">Nudix hydrolase domain-containing protein</fullName>
    </recommendedName>
</protein>
<evidence type="ECO:0000313" key="5">
    <source>
        <dbReference type="Proteomes" id="UP000013827"/>
    </source>
</evidence>
<feature type="compositionally biased region" description="Gly residues" evidence="2">
    <location>
        <begin position="782"/>
        <end position="791"/>
    </location>
</feature>
<dbReference type="PROSITE" id="PS00893">
    <property type="entry name" value="NUDIX_BOX"/>
    <property type="match status" value="1"/>
</dbReference>
<keyword evidence="5" id="KW-1185">Reference proteome</keyword>
<proteinExistence type="predicted"/>
<dbReference type="InterPro" id="IPR029052">
    <property type="entry name" value="Metallo-depent_PP-like"/>
</dbReference>
<name>A0A0D3KG75_EMIH1</name>
<dbReference type="InterPro" id="IPR000086">
    <property type="entry name" value="NUDIX_hydrolase_dom"/>
</dbReference>
<dbReference type="Gene3D" id="3.90.79.10">
    <property type="entry name" value="Nucleoside Triphosphate Pyrophosphohydrolase"/>
    <property type="match status" value="1"/>
</dbReference>
<dbReference type="SUPFAM" id="SSF55811">
    <property type="entry name" value="Nudix"/>
    <property type="match status" value="1"/>
</dbReference>
<accession>A0A0D3KG75</accession>
<evidence type="ECO:0000256" key="1">
    <source>
        <dbReference type="ARBA" id="ARBA00022801"/>
    </source>
</evidence>